<reference evidence="2 3" key="1">
    <citation type="journal article" date="2016" name="Int. J. Syst. Evol. Microbiol.">
        <title>Chitinibacter fontanus sp. nov., isolated from a spring.</title>
        <authorList>
            <person name="Sheu S.Y."/>
            <person name="Li Y.S."/>
            <person name="Young C.C."/>
            <person name="Chen W.M."/>
        </authorList>
    </citation>
    <scope>NUCLEOTIDE SEQUENCE [LARGE SCALE GENOMIC DNA]</scope>
    <source>
        <strain evidence="2 3">STM-7</strain>
    </source>
</reference>
<accession>A0A7D5VAL8</accession>
<organism evidence="2 3">
    <name type="scientific">Chitinibacter fontanus</name>
    <dbReference type="NCBI Taxonomy" id="1737446"/>
    <lineage>
        <taxon>Bacteria</taxon>
        <taxon>Pseudomonadati</taxon>
        <taxon>Pseudomonadota</taxon>
        <taxon>Betaproteobacteria</taxon>
        <taxon>Neisseriales</taxon>
        <taxon>Chitinibacteraceae</taxon>
        <taxon>Chitinibacter</taxon>
    </lineage>
</organism>
<dbReference type="Pfam" id="PF04214">
    <property type="entry name" value="DUF411"/>
    <property type="match status" value="1"/>
</dbReference>
<keyword evidence="1" id="KW-0732">Signal</keyword>
<dbReference type="AlphaFoldDB" id="A0A7D5VAL8"/>
<dbReference type="InterPro" id="IPR036249">
    <property type="entry name" value="Thioredoxin-like_sf"/>
</dbReference>
<dbReference type="InterPro" id="IPR007332">
    <property type="entry name" value="DUF411"/>
</dbReference>
<evidence type="ECO:0000313" key="3">
    <source>
        <dbReference type="Proteomes" id="UP000510822"/>
    </source>
</evidence>
<feature type="chain" id="PRO_5028981294" evidence="1">
    <location>
        <begin position="20"/>
        <end position="145"/>
    </location>
</feature>
<protein>
    <submittedName>
        <fullName evidence="2">CopG family transcriptional regulator</fullName>
    </submittedName>
</protein>
<evidence type="ECO:0000256" key="1">
    <source>
        <dbReference type="SAM" id="SignalP"/>
    </source>
</evidence>
<dbReference type="Proteomes" id="UP000510822">
    <property type="component" value="Chromosome"/>
</dbReference>
<proteinExistence type="predicted"/>
<dbReference type="KEGG" id="cfon:HZU75_12505"/>
<keyword evidence="3" id="KW-1185">Reference proteome</keyword>
<evidence type="ECO:0000313" key="2">
    <source>
        <dbReference type="EMBL" id="QLI82279.1"/>
    </source>
</evidence>
<dbReference type="RefSeq" id="WP_180306360.1">
    <property type="nucleotide sequence ID" value="NZ_CP058952.1"/>
</dbReference>
<gene>
    <name evidence="2" type="ORF">HZU75_12505</name>
</gene>
<dbReference type="SUPFAM" id="SSF52833">
    <property type="entry name" value="Thioredoxin-like"/>
    <property type="match status" value="1"/>
</dbReference>
<name>A0A7D5VAL8_9NEIS</name>
<feature type="signal peptide" evidence="1">
    <location>
        <begin position="1"/>
        <end position="19"/>
    </location>
</feature>
<sequence length="145" mass="15444">MKKISFALLLAVLSQSGWAALAATVYKDPNCGCCEAYAKYLGQNGFAVKTINSNDMSAVKQRYGADKLASCHTMRVTAANGRQYTVEGHVPVAAIHKLLKQQPDIVGIALPGMPANSPGMGPEKPGSLTIYALQNQQTTKVFSVE</sequence>
<dbReference type="EMBL" id="CP058952">
    <property type="protein sequence ID" value="QLI82279.1"/>
    <property type="molecule type" value="Genomic_DNA"/>
</dbReference>